<evidence type="ECO:0000256" key="5">
    <source>
        <dbReference type="ARBA" id="ARBA00022989"/>
    </source>
</evidence>
<dbReference type="RefSeq" id="WP_254157039.1">
    <property type="nucleotide sequence ID" value="NZ_CP100355.1"/>
</dbReference>
<evidence type="ECO:0000256" key="4">
    <source>
        <dbReference type="ARBA" id="ARBA00022692"/>
    </source>
</evidence>
<dbReference type="InterPro" id="IPR035906">
    <property type="entry name" value="MetI-like_sf"/>
</dbReference>
<comment type="subcellular location">
    <subcellularLocation>
        <location evidence="1 7">Cell membrane</location>
        <topology evidence="1 7">Multi-pass membrane protein</topology>
    </subcellularLocation>
</comment>
<dbReference type="Pfam" id="PF00528">
    <property type="entry name" value="BPD_transp_1"/>
    <property type="match status" value="1"/>
</dbReference>
<keyword evidence="10" id="KW-1185">Reference proteome</keyword>
<organism evidence="9 10">
    <name type="scientific">Natronosalvus rutilus</name>
    <dbReference type="NCBI Taxonomy" id="2953753"/>
    <lineage>
        <taxon>Archaea</taxon>
        <taxon>Methanobacteriati</taxon>
        <taxon>Methanobacteriota</taxon>
        <taxon>Stenosarchaea group</taxon>
        <taxon>Halobacteria</taxon>
        <taxon>Halobacteriales</taxon>
        <taxon>Natrialbaceae</taxon>
        <taxon>Natronosalvus</taxon>
    </lineage>
</organism>
<dbReference type="PANTHER" id="PTHR43163">
    <property type="entry name" value="DIPEPTIDE TRANSPORT SYSTEM PERMEASE PROTEIN DPPB-RELATED"/>
    <property type="match status" value="1"/>
</dbReference>
<protein>
    <submittedName>
        <fullName evidence="9">ABC transporter permease</fullName>
    </submittedName>
</protein>
<evidence type="ECO:0000313" key="10">
    <source>
        <dbReference type="Proteomes" id="UP001056855"/>
    </source>
</evidence>
<evidence type="ECO:0000259" key="8">
    <source>
        <dbReference type="PROSITE" id="PS50928"/>
    </source>
</evidence>
<gene>
    <name evidence="9" type="ORF">NGM29_14330</name>
</gene>
<dbReference type="SUPFAM" id="SSF161098">
    <property type="entry name" value="MetI-like"/>
    <property type="match status" value="1"/>
</dbReference>
<dbReference type="AlphaFoldDB" id="A0A9E7SST7"/>
<evidence type="ECO:0000256" key="3">
    <source>
        <dbReference type="ARBA" id="ARBA00022475"/>
    </source>
</evidence>
<proteinExistence type="inferred from homology"/>
<evidence type="ECO:0000256" key="7">
    <source>
        <dbReference type="RuleBase" id="RU363032"/>
    </source>
</evidence>
<dbReference type="EMBL" id="CP100355">
    <property type="protein sequence ID" value="UTF52944.1"/>
    <property type="molecule type" value="Genomic_DNA"/>
</dbReference>
<feature type="transmembrane region" description="Helical" evidence="7">
    <location>
        <begin position="270"/>
        <end position="294"/>
    </location>
</feature>
<dbReference type="GO" id="GO:0005886">
    <property type="term" value="C:plasma membrane"/>
    <property type="evidence" value="ECO:0007669"/>
    <property type="project" value="UniProtKB-SubCell"/>
</dbReference>
<accession>A0A9E7SST7</accession>
<feature type="transmembrane region" description="Helical" evidence="7">
    <location>
        <begin position="168"/>
        <end position="187"/>
    </location>
</feature>
<sequence length="303" mass="32772">MFTLFAATEDWVLDRRLALAAYGGADPDELESIRQSYLADRGLDRPLTEQYVDWIGNMISLEWGNSFQSGEAVFPLVREATLETALYVVPAIVLATTLGLAVGAYAAMNVRSTRGNGATGIVYLLFAVPNFWIGFLILSASATAAAAFRWGSEFNYITVTELPFLYGRVLPVVLVTTTLLAAIVSYARAYARQYYTADLTKLVRAKGGGRLDVARHVLRNAAIPLLSLVFAETLALLAISVIIIEAVFGIGGIGSLFYNAVWTRDLPVMMGVTVVIVAFGVVGNVVQDLAYSLLDPRVDTGSR</sequence>
<name>A0A9E7SST7_9EURY</name>
<dbReference type="KEGG" id="sawl:NGM29_14330"/>
<dbReference type="PANTHER" id="PTHR43163:SF3">
    <property type="entry name" value="PEPTIDE ABC TRANSPORTER PERMEASE PROTEIN"/>
    <property type="match status" value="1"/>
</dbReference>
<dbReference type="PROSITE" id="PS50928">
    <property type="entry name" value="ABC_TM1"/>
    <property type="match status" value="1"/>
</dbReference>
<dbReference type="CDD" id="cd06261">
    <property type="entry name" value="TM_PBP2"/>
    <property type="match status" value="1"/>
</dbReference>
<dbReference type="InterPro" id="IPR000515">
    <property type="entry name" value="MetI-like"/>
</dbReference>
<feature type="transmembrane region" description="Helical" evidence="7">
    <location>
        <begin position="225"/>
        <end position="258"/>
    </location>
</feature>
<keyword evidence="6 7" id="KW-0472">Membrane</keyword>
<evidence type="ECO:0000256" key="6">
    <source>
        <dbReference type="ARBA" id="ARBA00023136"/>
    </source>
</evidence>
<keyword evidence="2 7" id="KW-0813">Transport</keyword>
<keyword evidence="4 7" id="KW-0812">Transmembrane</keyword>
<evidence type="ECO:0000256" key="1">
    <source>
        <dbReference type="ARBA" id="ARBA00004651"/>
    </source>
</evidence>
<reference evidence="9" key="1">
    <citation type="submission" date="2022-06" db="EMBL/GenBank/DDBJ databases">
        <title>Diverse halophilic archaea isolated from saline environments.</title>
        <authorList>
            <person name="Cui H.-L."/>
        </authorList>
    </citation>
    <scope>NUCLEOTIDE SEQUENCE</scope>
    <source>
        <strain evidence="9">WLHS1</strain>
    </source>
</reference>
<keyword evidence="3" id="KW-1003">Cell membrane</keyword>
<feature type="transmembrane region" description="Helical" evidence="7">
    <location>
        <begin position="120"/>
        <end position="148"/>
    </location>
</feature>
<feature type="domain" description="ABC transmembrane type-1" evidence="8">
    <location>
        <begin position="81"/>
        <end position="287"/>
    </location>
</feature>
<comment type="similarity">
    <text evidence="7">Belongs to the binding-protein-dependent transport system permease family.</text>
</comment>
<dbReference type="GO" id="GO:0055085">
    <property type="term" value="P:transmembrane transport"/>
    <property type="evidence" value="ECO:0007669"/>
    <property type="project" value="InterPro"/>
</dbReference>
<keyword evidence="5 7" id="KW-1133">Transmembrane helix</keyword>
<evidence type="ECO:0000256" key="2">
    <source>
        <dbReference type="ARBA" id="ARBA00022448"/>
    </source>
</evidence>
<dbReference type="Proteomes" id="UP001056855">
    <property type="component" value="Chromosome"/>
</dbReference>
<dbReference type="GeneID" id="73291246"/>
<evidence type="ECO:0000313" key="9">
    <source>
        <dbReference type="EMBL" id="UTF52944.1"/>
    </source>
</evidence>
<feature type="transmembrane region" description="Helical" evidence="7">
    <location>
        <begin position="85"/>
        <end position="108"/>
    </location>
</feature>